<dbReference type="InterPro" id="IPR000086">
    <property type="entry name" value="NUDIX_hydrolase_dom"/>
</dbReference>
<dbReference type="InterPro" id="IPR020084">
    <property type="entry name" value="NUDIX_hydrolase_CS"/>
</dbReference>
<proteinExistence type="inferred from homology"/>
<dbReference type="PROSITE" id="PS00893">
    <property type="entry name" value="NUDIX_BOX"/>
    <property type="match status" value="1"/>
</dbReference>
<comment type="similarity">
    <text evidence="3">Belongs to the Nudix hydrolase family.</text>
</comment>
<dbReference type="STRING" id="1176587.A8C56_08530"/>
<dbReference type="RefSeq" id="WP_067754516.1">
    <property type="nucleotide sequence ID" value="NZ_CP015772.1"/>
</dbReference>
<dbReference type="GO" id="GO:0016787">
    <property type="term" value="F:hydrolase activity"/>
    <property type="evidence" value="ECO:0007669"/>
    <property type="project" value="UniProtKB-KW"/>
</dbReference>
<name>A0A1A9I032_9BACT</name>
<organism evidence="5 6">
    <name type="scientific">Niabella ginsenosidivorans</name>
    <dbReference type="NCBI Taxonomy" id="1176587"/>
    <lineage>
        <taxon>Bacteria</taxon>
        <taxon>Pseudomonadati</taxon>
        <taxon>Bacteroidota</taxon>
        <taxon>Chitinophagia</taxon>
        <taxon>Chitinophagales</taxon>
        <taxon>Chitinophagaceae</taxon>
        <taxon>Niabella</taxon>
    </lineage>
</organism>
<dbReference type="SUPFAM" id="SSF55811">
    <property type="entry name" value="Nudix"/>
    <property type="match status" value="1"/>
</dbReference>
<sequence length="209" mass="24008">MQIKIHIHNKVLYLCDSLNELLQELLHHPKTIFIDELDTHSVKAMLHELTLPGISTGIFQHKDLKQLKKAFFRKFELIRAGGGLVTNERNEVLMIFRRGFWDLPKGKLDEGETIEECAVREVQEETGLIKLERGPLLLTTYHTYEQGTHQIIKESCWFKMKATAAEILIPQTEEDIEQIEWVPVTAVSAYKAKAYAAIADVLDAWALQQ</sequence>
<accession>A0A1A9I032</accession>
<dbReference type="EMBL" id="CP015772">
    <property type="protein sequence ID" value="ANH81017.1"/>
    <property type="molecule type" value="Genomic_DNA"/>
</dbReference>
<evidence type="ECO:0000256" key="1">
    <source>
        <dbReference type="ARBA" id="ARBA00001946"/>
    </source>
</evidence>
<dbReference type="KEGG" id="nia:A8C56_08530"/>
<dbReference type="InterPro" id="IPR020476">
    <property type="entry name" value="Nudix_hydrolase"/>
</dbReference>
<dbReference type="InterPro" id="IPR015797">
    <property type="entry name" value="NUDIX_hydrolase-like_dom_sf"/>
</dbReference>
<evidence type="ECO:0000259" key="4">
    <source>
        <dbReference type="PROSITE" id="PS51462"/>
    </source>
</evidence>
<dbReference type="CDD" id="cd03673">
    <property type="entry name" value="NUDIX_Ap6A_hydrolase"/>
    <property type="match status" value="1"/>
</dbReference>
<keyword evidence="6" id="KW-1185">Reference proteome</keyword>
<evidence type="ECO:0000313" key="6">
    <source>
        <dbReference type="Proteomes" id="UP000077667"/>
    </source>
</evidence>
<evidence type="ECO:0000313" key="5">
    <source>
        <dbReference type="EMBL" id="ANH81017.1"/>
    </source>
</evidence>
<evidence type="ECO:0000256" key="3">
    <source>
        <dbReference type="RuleBase" id="RU003476"/>
    </source>
</evidence>
<dbReference type="OrthoDB" id="9816289at2"/>
<protein>
    <submittedName>
        <fullName evidence="5">NUDIX hydrolase</fullName>
    </submittedName>
</protein>
<dbReference type="Pfam" id="PF00293">
    <property type="entry name" value="NUDIX"/>
    <property type="match status" value="1"/>
</dbReference>
<dbReference type="Gene3D" id="3.90.79.10">
    <property type="entry name" value="Nucleoside Triphosphate Pyrophosphohydrolase"/>
    <property type="match status" value="1"/>
</dbReference>
<feature type="domain" description="Nudix hydrolase" evidence="4">
    <location>
        <begin position="76"/>
        <end position="208"/>
    </location>
</feature>
<dbReference type="AlphaFoldDB" id="A0A1A9I032"/>
<evidence type="ECO:0000256" key="2">
    <source>
        <dbReference type="ARBA" id="ARBA00022801"/>
    </source>
</evidence>
<dbReference type="PANTHER" id="PTHR43046">
    <property type="entry name" value="GDP-MANNOSE MANNOSYL HYDROLASE"/>
    <property type="match status" value="1"/>
</dbReference>
<gene>
    <name evidence="5" type="ORF">A8C56_08530</name>
</gene>
<dbReference type="PANTHER" id="PTHR43046:SF14">
    <property type="entry name" value="MUTT_NUDIX FAMILY PROTEIN"/>
    <property type="match status" value="1"/>
</dbReference>
<comment type="cofactor">
    <cofactor evidence="1">
        <name>Mg(2+)</name>
        <dbReference type="ChEBI" id="CHEBI:18420"/>
    </cofactor>
</comment>
<reference evidence="5 6" key="1">
    <citation type="submission" date="2016-05" db="EMBL/GenBank/DDBJ databases">
        <title>Niabella ginsenosidivorans BS26 whole genome sequencing.</title>
        <authorList>
            <person name="Im W.T."/>
            <person name="Siddiqi M.Z."/>
        </authorList>
    </citation>
    <scope>NUCLEOTIDE SEQUENCE [LARGE SCALE GENOMIC DNA]</scope>
    <source>
        <strain evidence="5 6">BS26</strain>
    </source>
</reference>
<dbReference type="PROSITE" id="PS51462">
    <property type="entry name" value="NUDIX"/>
    <property type="match status" value="1"/>
</dbReference>
<dbReference type="Proteomes" id="UP000077667">
    <property type="component" value="Chromosome"/>
</dbReference>
<keyword evidence="2 3" id="KW-0378">Hydrolase</keyword>
<dbReference type="PRINTS" id="PR00502">
    <property type="entry name" value="NUDIXFAMILY"/>
</dbReference>